<sequence length="446" mass="49957">MDVRPIEESLEKVITKAIPGTQIQSLRAIASPGLHQVYWATLRDGGVILCSLPQSRNRRVLRCEYGSIRSEATILQWLSSLCGGRPKLGSSKSPAFDFEDKKELRNRLRAQALSNYLPNLLEHGTIGSMQRLQYNVISTRPGEVLASLRPPLTAAQRASVDFQIGQMLRAISLIRSPTFQFGNAETILPPVPERSSWEQRRRASVQMASESFTRWSDAFGELLNGAIQDAQSNQITASYDSIRRFHRRFAHALDAVVEPRLVLIDAGMERNVLVSLQESESGTCDTSDGDSDFSNKSGTSDKSDPPICQVPRAKVAGLREWTKPIFGDPLLSVVLCQTPSKNIVQGFSSPLVDTLDDMDEIAEGLSQKRQYSQIRLNLYRVYHALNAISIEYIRRDDGSDPRELRARKALVDAIRELEVLEEAETSKRRRRRLEVAPSKRPRTSSP</sequence>
<dbReference type="Proteomes" id="UP001148737">
    <property type="component" value="Unassembled WGS sequence"/>
</dbReference>
<evidence type="ECO:0000313" key="2">
    <source>
        <dbReference type="Proteomes" id="UP001148737"/>
    </source>
</evidence>
<reference evidence="1" key="1">
    <citation type="submission" date="2022-07" db="EMBL/GenBank/DDBJ databases">
        <title>Genome Sequence of Lecanicillium saksenae.</title>
        <authorList>
            <person name="Buettner E."/>
        </authorList>
    </citation>
    <scope>NUCLEOTIDE SEQUENCE</scope>
    <source>
        <strain evidence="1">VT-O1</strain>
    </source>
</reference>
<accession>A0ACC1R7N6</accession>
<proteinExistence type="predicted"/>
<dbReference type="EMBL" id="JANAKD010000002">
    <property type="protein sequence ID" value="KAJ3499783.1"/>
    <property type="molecule type" value="Genomic_DNA"/>
</dbReference>
<organism evidence="1 2">
    <name type="scientific">Lecanicillium saksenae</name>
    <dbReference type="NCBI Taxonomy" id="468837"/>
    <lineage>
        <taxon>Eukaryota</taxon>
        <taxon>Fungi</taxon>
        <taxon>Dikarya</taxon>
        <taxon>Ascomycota</taxon>
        <taxon>Pezizomycotina</taxon>
        <taxon>Sordariomycetes</taxon>
        <taxon>Hypocreomycetidae</taxon>
        <taxon>Hypocreales</taxon>
        <taxon>Cordycipitaceae</taxon>
        <taxon>Lecanicillium</taxon>
    </lineage>
</organism>
<protein>
    <submittedName>
        <fullName evidence="1">Uncharacterized protein</fullName>
    </submittedName>
</protein>
<comment type="caution">
    <text evidence="1">The sequence shown here is derived from an EMBL/GenBank/DDBJ whole genome shotgun (WGS) entry which is preliminary data.</text>
</comment>
<evidence type="ECO:0000313" key="1">
    <source>
        <dbReference type="EMBL" id="KAJ3499783.1"/>
    </source>
</evidence>
<name>A0ACC1R7N6_9HYPO</name>
<keyword evidence="2" id="KW-1185">Reference proteome</keyword>
<gene>
    <name evidence="1" type="ORF">NLG97_g45</name>
</gene>